<dbReference type="InterPro" id="IPR046350">
    <property type="entry name" value="Cystatin_sf"/>
</dbReference>
<dbReference type="EMBL" id="QBIY01013215">
    <property type="protein sequence ID" value="RXN10199.1"/>
    <property type="molecule type" value="Genomic_DNA"/>
</dbReference>
<keyword evidence="2" id="KW-0812">Transmembrane</keyword>
<evidence type="ECO:0000256" key="8">
    <source>
        <dbReference type="ARBA" id="ARBA00069308"/>
    </source>
</evidence>
<evidence type="ECO:0000313" key="12">
    <source>
        <dbReference type="EMBL" id="RXN10199.1"/>
    </source>
</evidence>
<sequence>MAGSRKLAHFFTALCVFLCYSASVNGGKRGNSDKCNYKEAQFASLHCYIKAVLLRETLQGTQSSSADESGRKLGVTFRYDNCSLNWNLLGKHAIHEVNNITYSHLSCDSQAAVVVHWMASPLGIEHVKGFRVYLEDKNPEGKQCQHMILKDPRQLNFSYKTVRMSSQPFAGLAFETDYMVRIVPFPTFLNDSFFPPSFLRTNSCEVLLGPDNLVCKPFWKPKMLNVSQLGSNLHVVFDHAPSTFGFTIYYLYYKLRQEGPFRLKRCKPEQNGPKTTCVLQDVTPGTYAIELRDDNNTTRKQTQYHVSQVHSPWAGPIRAMAITVPLVIMSAFATLFTVMCRKKQQENIYSHLDEESSESSSQTTALNADRPWPRPKIFICYSSKDCPKHLAVIQSFAFFLQDFCGCEVALDLWEHLEICKEGQMSWLSRRIDEAHFIITVCSKGLKYFVEKRHRKGKATSKEKNREPSASDSTSNRDLFIVATAMIAEKIKEVHQKSSDLSRFMSVYFDYSHESDIPTSLSLAPKYKLMDQLPQLFARLHSRQLSLTDREPQPPNVSKRNYFRSKSGRSLYVAICNMHQHIEQEPDWFEKQLMPPPPPNKRLPPPEKLDSGLVLNEVKLKHPSESDCPVRSNVIILPPTPKLGLSLSLSQDDLGEGSSHQDAGSSRPDGSASPAEMPRDSGIYDSSVPSSELSIPLMDGLSPDHDNSSLADSVSSSSGLAFIVSGHSVMLDYNHNVINVANFAMDVHNRMNSYPYAFKVVDIISDAAQLYPPARVKYMLQIQAAQTVCENHASVNVTNCALESNGELFIRLKGFIWITHKKESRMNHVSADKELMEKIRREGSRWEAILMETFFNIEAYSDSLAKVLQWLPNCDEYSSVESGINSIISSPEDPEPRDET</sequence>
<gene>
    <name evidence="12" type="ORF">ROHU_010916</name>
</gene>
<evidence type="ECO:0000256" key="3">
    <source>
        <dbReference type="ARBA" id="ARBA00022729"/>
    </source>
</evidence>
<dbReference type="PANTHER" id="PTHR15583:SF14">
    <property type="entry name" value="INTERLEUKIN-17 RECEPTOR D"/>
    <property type="match status" value="1"/>
</dbReference>
<evidence type="ECO:0000256" key="1">
    <source>
        <dbReference type="ARBA" id="ARBA00004479"/>
    </source>
</evidence>
<dbReference type="Gene3D" id="3.10.450.10">
    <property type="match status" value="1"/>
</dbReference>
<feature type="signal peptide" evidence="10">
    <location>
        <begin position="1"/>
        <end position="26"/>
    </location>
</feature>
<dbReference type="Proteomes" id="UP000290572">
    <property type="component" value="Unassembled WGS sequence"/>
</dbReference>
<dbReference type="FunFam" id="3.40.50.11530:FF:000003">
    <property type="entry name" value="Interleukin-17 receptor D"/>
    <property type="match status" value="1"/>
</dbReference>
<name>A0A498LP91_LABRO</name>
<evidence type="ECO:0000256" key="9">
    <source>
        <dbReference type="SAM" id="MobiDB-lite"/>
    </source>
</evidence>
<keyword evidence="7" id="KW-0325">Glycoprotein</keyword>
<evidence type="ECO:0000256" key="7">
    <source>
        <dbReference type="ARBA" id="ARBA00023180"/>
    </source>
</evidence>
<proteinExistence type="predicted"/>
<dbReference type="STRING" id="84645.A0A498LP91"/>
<protein>
    <recommendedName>
        <fullName evidence="8">Interleukin-17 receptor D</fullName>
    </recommendedName>
</protein>
<dbReference type="PANTHER" id="PTHR15583">
    <property type="entry name" value="INTERLEUKIN-17 RECEPTOR"/>
    <property type="match status" value="1"/>
</dbReference>
<evidence type="ECO:0000259" key="11">
    <source>
        <dbReference type="PROSITE" id="PS51534"/>
    </source>
</evidence>
<keyword evidence="5" id="KW-0472">Membrane</keyword>
<evidence type="ECO:0000256" key="2">
    <source>
        <dbReference type="ARBA" id="ARBA00022692"/>
    </source>
</evidence>
<evidence type="ECO:0000256" key="5">
    <source>
        <dbReference type="ARBA" id="ARBA00023136"/>
    </source>
</evidence>
<keyword evidence="4" id="KW-1133">Transmembrane helix</keyword>
<dbReference type="GO" id="GO:0016020">
    <property type="term" value="C:membrane"/>
    <property type="evidence" value="ECO:0007669"/>
    <property type="project" value="UniProtKB-SubCell"/>
</dbReference>
<feature type="compositionally biased region" description="Low complexity" evidence="9">
    <location>
        <begin position="646"/>
        <end position="657"/>
    </location>
</feature>
<dbReference type="AlphaFoldDB" id="A0A498LP91"/>
<evidence type="ECO:0000256" key="6">
    <source>
        <dbReference type="ARBA" id="ARBA00023170"/>
    </source>
</evidence>
<comment type="caution">
    <text evidence="12">The sequence shown here is derived from an EMBL/GenBank/DDBJ whole genome shotgun (WGS) entry which is preliminary data.</text>
</comment>
<evidence type="ECO:0000313" key="13">
    <source>
        <dbReference type="Proteomes" id="UP000290572"/>
    </source>
</evidence>
<accession>A0A498LP91</accession>
<dbReference type="Pfam" id="PF16742">
    <property type="entry name" value="IL17R_D_N"/>
    <property type="match status" value="1"/>
</dbReference>
<dbReference type="PROSITE" id="PS51534">
    <property type="entry name" value="SEFIR"/>
    <property type="match status" value="1"/>
</dbReference>
<dbReference type="Gene3D" id="3.40.50.11530">
    <property type="match status" value="1"/>
</dbReference>
<comment type="subcellular location">
    <subcellularLocation>
        <location evidence="1">Membrane</location>
        <topology evidence="1">Single-pass type I membrane protein</topology>
    </subcellularLocation>
</comment>
<keyword evidence="6 12" id="KW-0675">Receptor</keyword>
<organism evidence="12 13">
    <name type="scientific">Labeo rohita</name>
    <name type="common">Indian major carp</name>
    <name type="synonym">Cyprinus rohita</name>
    <dbReference type="NCBI Taxonomy" id="84645"/>
    <lineage>
        <taxon>Eukaryota</taxon>
        <taxon>Metazoa</taxon>
        <taxon>Chordata</taxon>
        <taxon>Craniata</taxon>
        <taxon>Vertebrata</taxon>
        <taxon>Euteleostomi</taxon>
        <taxon>Actinopterygii</taxon>
        <taxon>Neopterygii</taxon>
        <taxon>Teleostei</taxon>
        <taxon>Ostariophysi</taxon>
        <taxon>Cypriniformes</taxon>
        <taxon>Cyprinidae</taxon>
        <taxon>Labeoninae</taxon>
        <taxon>Labeonini</taxon>
        <taxon>Labeo</taxon>
    </lineage>
</organism>
<reference evidence="12 13" key="1">
    <citation type="submission" date="2018-03" db="EMBL/GenBank/DDBJ databases">
        <title>Draft genome sequence of Rohu Carp (Labeo rohita).</title>
        <authorList>
            <person name="Das P."/>
            <person name="Kushwaha B."/>
            <person name="Joshi C.G."/>
            <person name="Kumar D."/>
            <person name="Nagpure N.S."/>
            <person name="Sahoo L."/>
            <person name="Das S.P."/>
            <person name="Bit A."/>
            <person name="Patnaik S."/>
            <person name="Meher P.K."/>
            <person name="Jayasankar P."/>
            <person name="Koringa P.G."/>
            <person name="Patel N.V."/>
            <person name="Hinsu A.T."/>
            <person name="Kumar R."/>
            <person name="Pandey M."/>
            <person name="Agarwal S."/>
            <person name="Srivastava S."/>
            <person name="Singh M."/>
            <person name="Iquebal M.A."/>
            <person name="Jaiswal S."/>
            <person name="Angadi U.B."/>
            <person name="Kumar N."/>
            <person name="Raza M."/>
            <person name="Shah T.M."/>
            <person name="Rai A."/>
            <person name="Jena J.K."/>
        </authorList>
    </citation>
    <scope>NUCLEOTIDE SEQUENCE [LARGE SCALE GENOMIC DNA]</scope>
    <source>
        <strain evidence="12">DASCIFA01</strain>
        <tissue evidence="12">Testis</tissue>
    </source>
</reference>
<evidence type="ECO:0000256" key="10">
    <source>
        <dbReference type="SAM" id="SignalP"/>
    </source>
</evidence>
<dbReference type="SUPFAM" id="SSF54403">
    <property type="entry name" value="Cystatin/monellin"/>
    <property type="match status" value="1"/>
</dbReference>
<feature type="compositionally biased region" description="Pro residues" evidence="9">
    <location>
        <begin position="593"/>
        <end position="602"/>
    </location>
</feature>
<feature type="region of interest" description="Disordered" evidence="9">
    <location>
        <begin position="589"/>
        <end position="608"/>
    </location>
</feature>
<evidence type="ECO:0000256" key="4">
    <source>
        <dbReference type="ARBA" id="ARBA00022989"/>
    </source>
</evidence>
<feature type="domain" description="SEFIR" evidence="11">
    <location>
        <begin position="374"/>
        <end position="537"/>
    </location>
</feature>
<feature type="chain" id="PRO_5019850035" description="Interleukin-17 receptor D" evidence="10">
    <location>
        <begin position="27"/>
        <end position="899"/>
    </location>
</feature>
<dbReference type="InterPro" id="IPR013568">
    <property type="entry name" value="SEFIR_dom"/>
</dbReference>
<dbReference type="InterPro" id="IPR039465">
    <property type="entry name" value="IL-17_rcpt-like"/>
</dbReference>
<keyword evidence="3 10" id="KW-0732">Signal</keyword>
<dbReference type="InterPro" id="IPR031951">
    <property type="entry name" value="IL17R_D_N"/>
</dbReference>
<dbReference type="GO" id="GO:0030368">
    <property type="term" value="F:interleukin-17 receptor activity"/>
    <property type="evidence" value="ECO:0007669"/>
    <property type="project" value="InterPro"/>
</dbReference>
<feature type="region of interest" description="Disordered" evidence="9">
    <location>
        <begin position="646"/>
        <end position="688"/>
    </location>
</feature>
<dbReference type="Pfam" id="PF08357">
    <property type="entry name" value="SEFIR"/>
    <property type="match status" value="1"/>
</dbReference>
<keyword evidence="13" id="KW-1185">Reference proteome</keyword>